<keyword evidence="2" id="KW-0012">Acyltransferase</keyword>
<dbReference type="GO" id="GO:0016746">
    <property type="term" value="F:acyltransferase activity"/>
    <property type="evidence" value="ECO:0007669"/>
    <property type="project" value="UniProtKB-KW"/>
</dbReference>
<evidence type="ECO:0000313" key="2">
    <source>
        <dbReference type="EMBL" id="MFB9057594.1"/>
    </source>
</evidence>
<gene>
    <name evidence="2" type="ORF">ACFFU9_12670</name>
</gene>
<dbReference type="EC" id="2.3.1.-" evidence="2"/>
<name>A0ABV5FDR8_9FLAO</name>
<proteinExistence type="predicted"/>
<sequence>MIFKNYKVVKKDFYNTLSKENKVLDGYRQLVFEHNQKTIFTSNSQENATIKNTTNVALFPSYLHPNFNSNTPFNVVEMPQNKITGYAILLKEYADLETLFKSEFKKSFRANILRFVNRFESCFNAQYHMYFGDISEAHYHFLMNTLHHMLTHRFNQRNDSNKVLKHWDDYLKTSYALIKEKKASLFVIYHNTVPVHICLNHHFNNILFVSVPSYDIDYAKFALGNISLYKLLEWSVENKYDLMDMAYGDLEYKRRWSNLIYSFNHHILYPKHTTLAQIAAAIQIQKLNIKNYLKSKNIDVLVDTIKCKFKKNTPYREAFLFTFEDVKAIDTNGLNQITEESPAFVFIKKPINEFLYMHKEHIKDLNVFEIKANQDYLIIGKNKKQTLSLKLLKP</sequence>
<evidence type="ECO:0000313" key="3">
    <source>
        <dbReference type="Proteomes" id="UP001589585"/>
    </source>
</evidence>
<reference evidence="2 3" key="1">
    <citation type="submission" date="2024-09" db="EMBL/GenBank/DDBJ databases">
        <authorList>
            <person name="Sun Q."/>
            <person name="Mori K."/>
        </authorList>
    </citation>
    <scope>NUCLEOTIDE SEQUENCE [LARGE SCALE GENOMIC DNA]</scope>
    <source>
        <strain evidence="2 3">CECT 8622</strain>
    </source>
</reference>
<dbReference type="InterPro" id="IPR038740">
    <property type="entry name" value="BioF2-like_GNAT_dom"/>
</dbReference>
<dbReference type="InterPro" id="IPR016181">
    <property type="entry name" value="Acyl_CoA_acyltransferase"/>
</dbReference>
<protein>
    <submittedName>
        <fullName evidence="2">GNAT family N-acetyltransferase</fullName>
        <ecNumber evidence="2">2.3.1.-</ecNumber>
    </submittedName>
</protein>
<dbReference type="Pfam" id="PF13480">
    <property type="entry name" value="Acetyltransf_6"/>
    <property type="match status" value="1"/>
</dbReference>
<dbReference type="RefSeq" id="WP_379861833.1">
    <property type="nucleotide sequence ID" value="NZ_JBHMFC010000081.1"/>
</dbReference>
<accession>A0ABV5FDR8</accession>
<dbReference type="EMBL" id="JBHMFC010000081">
    <property type="protein sequence ID" value="MFB9057594.1"/>
    <property type="molecule type" value="Genomic_DNA"/>
</dbReference>
<comment type="caution">
    <text evidence="2">The sequence shown here is derived from an EMBL/GenBank/DDBJ whole genome shotgun (WGS) entry which is preliminary data.</text>
</comment>
<organism evidence="2 3">
    <name type="scientific">Mariniflexile ostreae</name>
    <dbReference type="NCBI Taxonomy" id="1520892"/>
    <lineage>
        <taxon>Bacteria</taxon>
        <taxon>Pseudomonadati</taxon>
        <taxon>Bacteroidota</taxon>
        <taxon>Flavobacteriia</taxon>
        <taxon>Flavobacteriales</taxon>
        <taxon>Flavobacteriaceae</taxon>
        <taxon>Mariniflexile</taxon>
    </lineage>
</organism>
<evidence type="ECO:0000259" key="1">
    <source>
        <dbReference type="Pfam" id="PF13480"/>
    </source>
</evidence>
<dbReference type="Proteomes" id="UP001589585">
    <property type="component" value="Unassembled WGS sequence"/>
</dbReference>
<dbReference type="SUPFAM" id="SSF55729">
    <property type="entry name" value="Acyl-CoA N-acyltransferases (Nat)"/>
    <property type="match status" value="1"/>
</dbReference>
<keyword evidence="3" id="KW-1185">Reference proteome</keyword>
<keyword evidence="2" id="KW-0808">Transferase</keyword>
<feature type="domain" description="BioF2-like acetyltransferase" evidence="1">
    <location>
        <begin position="107"/>
        <end position="254"/>
    </location>
</feature>